<dbReference type="InParanoid" id="A0A1J7I485"/>
<accession>A0A1J7I485</accession>
<sequence length="210" mass="23546">MANQPSDQPDGHPSQSGQSDSQNSQNMGHPRPKKLGVNLTTIRYLDGSVTSLHAELDSLMEMMRTQRGQNQQLAAQSFQLPHRERPFREMTSHHEINPERPSFALFAPADRQQSAFPYNNQHLYMSVANCDMEEACQQSLMPSASDFGQDLAIASAKFTRGRLSLSDLADDLNQLTTFIQKKLRYARQIGILDDSTSQTGHAGYPRVLRV</sequence>
<protein>
    <submittedName>
        <fullName evidence="2">Uncharacterized protein</fullName>
    </submittedName>
</protein>
<evidence type="ECO:0000313" key="3">
    <source>
        <dbReference type="Proteomes" id="UP000182658"/>
    </source>
</evidence>
<keyword evidence="3" id="KW-1185">Reference proteome</keyword>
<name>A0A1J7I485_9PEZI</name>
<reference evidence="2 3" key="1">
    <citation type="submission" date="2016-10" db="EMBL/GenBank/DDBJ databases">
        <title>Draft genome sequence of Coniochaeta ligniaria NRRL30616, a lignocellulolytic fungus for bioabatement of inhibitors in plant biomass hydrolysates.</title>
        <authorList>
            <consortium name="DOE Joint Genome Institute"/>
            <person name="Jimenez D.J."/>
            <person name="Hector R.E."/>
            <person name="Riley R."/>
            <person name="Sun H."/>
            <person name="Grigoriev I.V."/>
            <person name="Van Elsas J.D."/>
            <person name="Nichols N.N."/>
        </authorList>
    </citation>
    <scope>NUCLEOTIDE SEQUENCE [LARGE SCALE GENOMIC DNA]</scope>
    <source>
        <strain evidence="2 3">NRRL 30616</strain>
    </source>
</reference>
<organism evidence="2 3">
    <name type="scientific">Coniochaeta ligniaria NRRL 30616</name>
    <dbReference type="NCBI Taxonomy" id="1408157"/>
    <lineage>
        <taxon>Eukaryota</taxon>
        <taxon>Fungi</taxon>
        <taxon>Dikarya</taxon>
        <taxon>Ascomycota</taxon>
        <taxon>Pezizomycotina</taxon>
        <taxon>Sordariomycetes</taxon>
        <taxon>Sordariomycetidae</taxon>
        <taxon>Coniochaetales</taxon>
        <taxon>Coniochaetaceae</taxon>
        <taxon>Coniochaeta</taxon>
    </lineage>
</organism>
<evidence type="ECO:0000256" key="1">
    <source>
        <dbReference type="SAM" id="MobiDB-lite"/>
    </source>
</evidence>
<dbReference type="AlphaFoldDB" id="A0A1J7I485"/>
<feature type="region of interest" description="Disordered" evidence="1">
    <location>
        <begin position="1"/>
        <end position="35"/>
    </location>
</feature>
<feature type="compositionally biased region" description="Low complexity" evidence="1">
    <location>
        <begin position="14"/>
        <end position="26"/>
    </location>
</feature>
<gene>
    <name evidence="2" type="ORF">CONLIGDRAFT_687677</name>
</gene>
<proteinExistence type="predicted"/>
<dbReference type="EMBL" id="KV875123">
    <property type="protein sequence ID" value="OIW22293.1"/>
    <property type="molecule type" value="Genomic_DNA"/>
</dbReference>
<dbReference type="Proteomes" id="UP000182658">
    <property type="component" value="Unassembled WGS sequence"/>
</dbReference>
<evidence type="ECO:0000313" key="2">
    <source>
        <dbReference type="EMBL" id="OIW22293.1"/>
    </source>
</evidence>